<accession>A0A8I1EAZ9</accession>
<proteinExistence type="predicted"/>
<dbReference type="Proteomes" id="UP000637061">
    <property type="component" value="Unassembled WGS sequence"/>
</dbReference>
<dbReference type="AlphaFoldDB" id="A0A8I1EAZ9"/>
<comment type="caution">
    <text evidence="1">The sequence shown here is derived from an EMBL/GenBank/DDBJ whole genome shotgun (WGS) entry which is preliminary data.</text>
</comment>
<evidence type="ECO:0000313" key="2">
    <source>
        <dbReference type="Proteomes" id="UP000637061"/>
    </source>
</evidence>
<reference evidence="1" key="1">
    <citation type="submission" date="2020-12" db="EMBL/GenBank/DDBJ databases">
        <title>Enhanced detection system for hospital associated transmission using whole genome sequencing surveillance.</title>
        <authorList>
            <person name="Harrison L.H."/>
            <person name="Van Tyne D."/>
            <person name="Marsh J.W."/>
            <person name="Griffith M.P."/>
            <person name="Snyder D.J."/>
            <person name="Cooper V.S."/>
            <person name="Mustapha M."/>
        </authorList>
    </citation>
    <scope>NUCLEOTIDE SEQUENCE</scope>
    <source>
        <strain evidence="1">PSB00042</strain>
    </source>
</reference>
<dbReference type="EMBL" id="JAEHTE010000001">
    <property type="protein sequence ID" value="MBI6882331.1"/>
    <property type="molecule type" value="Genomic_DNA"/>
</dbReference>
<name>A0A8I1EAZ9_PSEPU</name>
<protein>
    <submittedName>
        <fullName evidence="1">Uncharacterized protein</fullName>
    </submittedName>
</protein>
<dbReference type="RefSeq" id="WP_198745956.1">
    <property type="nucleotide sequence ID" value="NZ_JAEHTE010000001.1"/>
</dbReference>
<evidence type="ECO:0000313" key="1">
    <source>
        <dbReference type="EMBL" id="MBI6882331.1"/>
    </source>
</evidence>
<sequence>MTEHNPSVDPTPSTIPENIQVTVRGGFPSKEAATNLGKHIRNYLIQLGRQIDLSSLDGVTVAEDYALALQQLDRGKKTSIALAPTSDLATGIAMTPLVLRDGQVKSHIVLNAYQMMPIIDPSDKDFQHAIYVLAHECCHVEISSRFNTAFPGTLLKKGYDTLTESLKSPPMHAAWDEFAACLLSSSYGVDKTDDYENTFVLCLKQARSSAISSIKAYRLDSNVDKLLQQIYKIYGDLIKFSGYILGAMAGSGASWKDRPVLKEALEKSWYLPFYEKLDAALRAIAAEYGKWTDQSLFEAVGDILDEIVRDSGVFVTTTPGGGGRVDVPYSSETMPF</sequence>
<organism evidence="1 2">
    <name type="scientific">Pseudomonas putida</name>
    <name type="common">Arthrobacter siderocapsulatus</name>
    <dbReference type="NCBI Taxonomy" id="303"/>
    <lineage>
        <taxon>Bacteria</taxon>
        <taxon>Pseudomonadati</taxon>
        <taxon>Pseudomonadota</taxon>
        <taxon>Gammaproteobacteria</taxon>
        <taxon>Pseudomonadales</taxon>
        <taxon>Pseudomonadaceae</taxon>
        <taxon>Pseudomonas</taxon>
    </lineage>
</organism>
<gene>
    <name evidence="1" type="ORF">JEU22_00100</name>
</gene>